<dbReference type="STRING" id="1458985.BJP34_24060"/>
<dbReference type="Gene3D" id="3.40.50.300">
    <property type="entry name" value="P-loop containing nucleotide triphosphate hydrolases"/>
    <property type="match status" value="1"/>
</dbReference>
<evidence type="ECO:0000313" key="2">
    <source>
        <dbReference type="Proteomes" id="UP000177870"/>
    </source>
</evidence>
<evidence type="ECO:0008006" key="3">
    <source>
        <dbReference type="Google" id="ProtNLM"/>
    </source>
</evidence>
<name>A0A1D8TWS6_9CYAN</name>
<dbReference type="InterPro" id="IPR027417">
    <property type="entry name" value="P-loop_NTPase"/>
</dbReference>
<dbReference type="KEGG" id="mpro:BJP34_24060"/>
<dbReference type="OrthoDB" id="5430844at2"/>
<evidence type="ECO:0000313" key="1">
    <source>
        <dbReference type="EMBL" id="AOX02102.1"/>
    </source>
</evidence>
<dbReference type="Proteomes" id="UP000177870">
    <property type="component" value="Chromosome"/>
</dbReference>
<dbReference type="SUPFAM" id="SSF53795">
    <property type="entry name" value="PEP carboxykinase-like"/>
    <property type="match status" value="1"/>
</dbReference>
<protein>
    <recommendedName>
        <fullName evidence="3">Serine kinase</fullName>
    </recommendedName>
</protein>
<reference evidence="2" key="1">
    <citation type="submission" date="2016-10" db="EMBL/GenBank/DDBJ databases">
        <title>Comparative genomics uncovers the prolific and rare metabolic potential of the cyanobacterial genus Moorea.</title>
        <authorList>
            <person name="Leao T."/>
            <person name="Castelao G."/>
            <person name="Korobeynikov A."/>
            <person name="Monroe E.A."/>
            <person name="Podell S."/>
            <person name="Glukhov E."/>
            <person name="Allen E."/>
            <person name="Gerwick W.H."/>
            <person name="Gerwick L."/>
        </authorList>
    </citation>
    <scope>NUCLEOTIDE SEQUENCE [LARGE SCALE GENOMIC DNA]</scope>
    <source>
        <strain evidence="2">PAL-8-15-08-1</strain>
    </source>
</reference>
<dbReference type="EMBL" id="CP017599">
    <property type="protein sequence ID" value="AOX02102.1"/>
    <property type="molecule type" value="Genomic_DNA"/>
</dbReference>
<dbReference type="AlphaFoldDB" id="A0A1D8TWS6"/>
<accession>A0A1D8TWS6</accession>
<proteinExistence type="predicted"/>
<sequence length="322" mass="35545">MLPFTNVLGHRDSNWFSYVAYGLGIRSVLPIPEFVPAEDKSDVTITIDQVRSVFDYVPQEVIEQPLALQVEKKEAVVYVKEAGVFLVQGGCKIVVIPAPDVDELKLRLALVGTVMAILLQQRSPLVLHASAVEIDGKAVLFLGNSGEGKSTIAAALQAQGYAVVADDIAPVSWEEGKAMLAPGFPQIKISREVAEVLGYDWESLWQLHPKLEKRGLRLRRNFPQRSLPISRIYLLASGSEVKCEPMKKQAKLIALMQHSELMKLFSSGEVMQFESCASLAQSCEVICLRRPRNLSLLSELVKVVEEDVRGSLLLTNKGYLAC</sequence>
<gene>
    <name evidence="1" type="ORF">BJP34_24060</name>
</gene>
<organism evidence="1 2">
    <name type="scientific">Moorena producens PAL-8-15-08-1</name>
    <dbReference type="NCBI Taxonomy" id="1458985"/>
    <lineage>
        <taxon>Bacteria</taxon>
        <taxon>Bacillati</taxon>
        <taxon>Cyanobacteriota</taxon>
        <taxon>Cyanophyceae</taxon>
        <taxon>Coleofasciculales</taxon>
        <taxon>Coleofasciculaceae</taxon>
        <taxon>Moorena</taxon>
    </lineage>
</organism>
<dbReference type="RefSeq" id="WP_070394526.1">
    <property type="nucleotide sequence ID" value="NZ_CP017599.1"/>
</dbReference>